<reference evidence="1" key="2">
    <citation type="journal article" date="2020" name="Nat. Commun.">
        <title>Large-scale genome sequencing of mycorrhizal fungi provides insights into the early evolution of symbiotic traits.</title>
        <authorList>
            <person name="Miyauchi S."/>
            <person name="Kiss E."/>
            <person name="Kuo A."/>
            <person name="Drula E."/>
            <person name="Kohler A."/>
            <person name="Sanchez-Garcia M."/>
            <person name="Morin E."/>
            <person name="Andreopoulos B."/>
            <person name="Barry K.W."/>
            <person name="Bonito G."/>
            <person name="Buee M."/>
            <person name="Carver A."/>
            <person name="Chen C."/>
            <person name="Cichocki N."/>
            <person name="Clum A."/>
            <person name="Culley D."/>
            <person name="Crous P.W."/>
            <person name="Fauchery L."/>
            <person name="Girlanda M."/>
            <person name="Hayes R.D."/>
            <person name="Keri Z."/>
            <person name="LaButti K."/>
            <person name="Lipzen A."/>
            <person name="Lombard V."/>
            <person name="Magnuson J."/>
            <person name="Maillard F."/>
            <person name="Murat C."/>
            <person name="Nolan M."/>
            <person name="Ohm R.A."/>
            <person name="Pangilinan J."/>
            <person name="Pereira M.F."/>
            <person name="Perotto S."/>
            <person name="Peter M."/>
            <person name="Pfister S."/>
            <person name="Riley R."/>
            <person name="Sitrit Y."/>
            <person name="Stielow J.B."/>
            <person name="Szollosi G."/>
            <person name="Zifcakova L."/>
            <person name="Stursova M."/>
            <person name="Spatafora J.W."/>
            <person name="Tedersoo L."/>
            <person name="Vaario L.M."/>
            <person name="Yamada A."/>
            <person name="Yan M."/>
            <person name="Wang P."/>
            <person name="Xu J."/>
            <person name="Bruns T."/>
            <person name="Baldrian P."/>
            <person name="Vilgalys R."/>
            <person name="Dunand C."/>
            <person name="Henrissat B."/>
            <person name="Grigoriev I.V."/>
            <person name="Hibbett D."/>
            <person name="Nagy L.G."/>
            <person name="Martin F.M."/>
        </authorList>
    </citation>
    <scope>NUCLEOTIDE SEQUENCE</scope>
    <source>
        <strain evidence="1">P2</strain>
    </source>
</reference>
<protein>
    <submittedName>
        <fullName evidence="1">Uncharacterized protein</fullName>
    </submittedName>
</protein>
<keyword evidence="2" id="KW-1185">Reference proteome</keyword>
<proteinExistence type="predicted"/>
<organism evidence="1 2">
    <name type="scientific">Thelephora ganbajun</name>
    <name type="common">Ganba fungus</name>
    <dbReference type="NCBI Taxonomy" id="370292"/>
    <lineage>
        <taxon>Eukaryota</taxon>
        <taxon>Fungi</taxon>
        <taxon>Dikarya</taxon>
        <taxon>Basidiomycota</taxon>
        <taxon>Agaricomycotina</taxon>
        <taxon>Agaricomycetes</taxon>
        <taxon>Thelephorales</taxon>
        <taxon>Thelephoraceae</taxon>
        <taxon>Thelephora</taxon>
    </lineage>
</organism>
<dbReference type="Proteomes" id="UP000886501">
    <property type="component" value="Unassembled WGS sequence"/>
</dbReference>
<evidence type="ECO:0000313" key="2">
    <source>
        <dbReference type="Proteomes" id="UP000886501"/>
    </source>
</evidence>
<accession>A0ACB6Z8B9</accession>
<comment type="caution">
    <text evidence="1">The sequence shown here is derived from an EMBL/GenBank/DDBJ whole genome shotgun (WGS) entry which is preliminary data.</text>
</comment>
<sequence>MGMEASSLELELEITPQMPPPTRTAFSPKSCLVELRKELEKSPVLEYSGVGNPLRGQEIGGAMMVAIRGRGSKERALMGFSTFKHRNLDGGAFGHNAMIHHCEKQNFKFGRYMWLENMTNHPLFDPEVIVVNTAPLIVAFARNMTEPRFPYPKRMTVSGPHGGIQ</sequence>
<name>A0ACB6Z8B9_THEGA</name>
<gene>
    <name evidence="1" type="ORF">BDM02DRAFT_3130691</name>
</gene>
<reference evidence="1" key="1">
    <citation type="submission" date="2019-10" db="EMBL/GenBank/DDBJ databases">
        <authorList>
            <consortium name="DOE Joint Genome Institute"/>
            <person name="Kuo A."/>
            <person name="Miyauchi S."/>
            <person name="Kiss E."/>
            <person name="Drula E."/>
            <person name="Kohler A."/>
            <person name="Sanchez-Garcia M."/>
            <person name="Andreopoulos B."/>
            <person name="Barry K.W."/>
            <person name="Bonito G."/>
            <person name="Buee M."/>
            <person name="Carver A."/>
            <person name="Chen C."/>
            <person name="Cichocki N."/>
            <person name="Clum A."/>
            <person name="Culley D."/>
            <person name="Crous P.W."/>
            <person name="Fauchery L."/>
            <person name="Girlanda M."/>
            <person name="Hayes R."/>
            <person name="Keri Z."/>
            <person name="Labutti K."/>
            <person name="Lipzen A."/>
            <person name="Lombard V."/>
            <person name="Magnuson J."/>
            <person name="Maillard F."/>
            <person name="Morin E."/>
            <person name="Murat C."/>
            <person name="Nolan M."/>
            <person name="Ohm R."/>
            <person name="Pangilinan J."/>
            <person name="Pereira M."/>
            <person name="Perotto S."/>
            <person name="Peter M."/>
            <person name="Riley R."/>
            <person name="Sitrit Y."/>
            <person name="Stielow B."/>
            <person name="Szollosi G."/>
            <person name="Zifcakova L."/>
            <person name="Stursova M."/>
            <person name="Spatafora J.W."/>
            <person name="Tedersoo L."/>
            <person name="Vaario L.-M."/>
            <person name="Yamada A."/>
            <person name="Yan M."/>
            <person name="Wang P."/>
            <person name="Xu J."/>
            <person name="Bruns T."/>
            <person name="Baldrian P."/>
            <person name="Vilgalys R."/>
            <person name="Henrissat B."/>
            <person name="Grigoriev I.V."/>
            <person name="Hibbett D."/>
            <person name="Nagy L.G."/>
            <person name="Martin F.M."/>
        </authorList>
    </citation>
    <scope>NUCLEOTIDE SEQUENCE</scope>
    <source>
        <strain evidence="1">P2</strain>
    </source>
</reference>
<dbReference type="EMBL" id="MU118071">
    <property type="protein sequence ID" value="KAF9645969.1"/>
    <property type="molecule type" value="Genomic_DNA"/>
</dbReference>
<evidence type="ECO:0000313" key="1">
    <source>
        <dbReference type="EMBL" id="KAF9645969.1"/>
    </source>
</evidence>